<dbReference type="InterPro" id="IPR008974">
    <property type="entry name" value="TRAF-like"/>
</dbReference>
<dbReference type="Gene3D" id="2.60.210.10">
    <property type="entry name" value="Apoptosis, Tumor Necrosis Factor Receptor Associated Protein 2, Chain A"/>
    <property type="match status" value="1"/>
</dbReference>
<dbReference type="Proteomes" id="UP001328107">
    <property type="component" value="Unassembled WGS sequence"/>
</dbReference>
<feature type="non-terminal residue" evidence="2">
    <location>
        <position position="1"/>
    </location>
</feature>
<organism evidence="2 3">
    <name type="scientific">Pristionchus mayeri</name>
    <dbReference type="NCBI Taxonomy" id="1317129"/>
    <lineage>
        <taxon>Eukaryota</taxon>
        <taxon>Metazoa</taxon>
        <taxon>Ecdysozoa</taxon>
        <taxon>Nematoda</taxon>
        <taxon>Chromadorea</taxon>
        <taxon>Rhabditida</taxon>
        <taxon>Rhabditina</taxon>
        <taxon>Diplogasteromorpha</taxon>
        <taxon>Diplogasteroidea</taxon>
        <taxon>Neodiplogasteridae</taxon>
        <taxon>Pristionchus</taxon>
    </lineage>
</organism>
<dbReference type="CDD" id="cd00121">
    <property type="entry name" value="MATH"/>
    <property type="match status" value="1"/>
</dbReference>
<proteinExistence type="predicted"/>
<dbReference type="EMBL" id="BTRK01000005">
    <property type="protein sequence ID" value="GMR54604.1"/>
    <property type="molecule type" value="Genomic_DNA"/>
</dbReference>
<comment type="caution">
    <text evidence="2">The sequence shown here is derived from an EMBL/GenBank/DDBJ whole genome shotgun (WGS) entry which is preliminary data.</text>
</comment>
<feature type="non-terminal residue" evidence="2">
    <location>
        <position position="93"/>
    </location>
</feature>
<dbReference type="AlphaFoldDB" id="A0AAN5D1E8"/>
<gene>
    <name evidence="2" type="ORF">PMAYCL1PPCAC_24799</name>
</gene>
<protein>
    <recommendedName>
        <fullName evidence="1">MATH domain-containing protein</fullName>
    </recommendedName>
</protein>
<dbReference type="InterPro" id="IPR002083">
    <property type="entry name" value="MATH/TRAF_dom"/>
</dbReference>
<evidence type="ECO:0000313" key="3">
    <source>
        <dbReference type="Proteomes" id="UP001328107"/>
    </source>
</evidence>
<evidence type="ECO:0000313" key="2">
    <source>
        <dbReference type="EMBL" id="GMR54604.1"/>
    </source>
</evidence>
<reference evidence="3" key="1">
    <citation type="submission" date="2022-10" db="EMBL/GenBank/DDBJ databases">
        <title>Genome assembly of Pristionchus species.</title>
        <authorList>
            <person name="Yoshida K."/>
            <person name="Sommer R.J."/>
        </authorList>
    </citation>
    <scope>NUCLEOTIDE SEQUENCE [LARGE SCALE GENOMIC DNA]</scope>
    <source>
        <strain evidence="3">RS5460</strain>
    </source>
</reference>
<sequence>HFPCSCFISENVNFSDGVIRFEADKVDKAAKDENYSTIINVRGVPWKAEVGRGGEDLYISLYCMPNQSMPWSVDVDSEFTLINSDTSKNVIEK</sequence>
<accession>A0AAN5D1E8</accession>
<evidence type="ECO:0000259" key="1">
    <source>
        <dbReference type="Pfam" id="PF00917"/>
    </source>
</evidence>
<feature type="domain" description="MATH" evidence="1">
    <location>
        <begin position="31"/>
        <end position="88"/>
    </location>
</feature>
<keyword evidence="3" id="KW-1185">Reference proteome</keyword>
<dbReference type="Pfam" id="PF00917">
    <property type="entry name" value="MATH"/>
    <property type="match status" value="1"/>
</dbReference>
<name>A0AAN5D1E8_9BILA</name>